<dbReference type="STRING" id="91626.A0A0C9MDH3"/>
<dbReference type="GO" id="GO:0005634">
    <property type="term" value="C:nucleus"/>
    <property type="evidence" value="ECO:0007669"/>
    <property type="project" value="UniProtKB-SubCell"/>
</dbReference>
<comment type="subcellular location">
    <subcellularLocation>
        <location evidence="2">Cytoplasm</location>
    </subcellularLocation>
    <subcellularLocation>
        <location evidence="1">Nucleus</location>
    </subcellularLocation>
</comment>
<keyword evidence="5" id="KW-0677">Repeat</keyword>
<protein>
    <submittedName>
        <fullName evidence="12">Polyadenylate-binding protein 3 isoform 2</fullName>
    </submittedName>
</protein>
<reference evidence="12" key="1">
    <citation type="submission" date="2014-09" db="EMBL/GenBank/DDBJ databases">
        <title>Draft genome sequence of an oleaginous Mucoromycotina fungus Mucor ambiguus NBRC6742.</title>
        <authorList>
            <person name="Takeda I."/>
            <person name="Yamane N."/>
            <person name="Morita T."/>
            <person name="Tamano K."/>
            <person name="Machida M."/>
            <person name="Baker S."/>
            <person name="Koike H."/>
        </authorList>
    </citation>
    <scope>NUCLEOTIDE SEQUENCE</scope>
    <source>
        <strain evidence="12">NBRC 6742</strain>
    </source>
</reference>
<evidence type="ECO:0000256" key="7">
    <source>
        <dbReference type="ARBA" id="ARBA00023242"/>
    </source>
</evidence>
<evidence type="ECO:0000256" key="5">
    <source>
        <dbReference type="ARBA" id="ARBA00022737"/>
    </source>
</evidence>
<comment type="similarity">
    <text evidence="3">Belongs to the polyadenylate-binding protein type-1 family.</text>
</comment>
<dbReference type="InterPro" id="IPR002004">
    <property type="entry name" value="PABP_HYD_C"/>
</dbReference>
<feature type="domain" description="RRM" evidence="10">
    <location>
        <begin position="48"/>
        <end position="123"/>
    </location>
</feature>
<evidence type="ECO:0000313" key="12">
    <source>
        <dbReference type="EMBL" id="GAN05359.1"/>
    </source>
</evidence>
<feature type="domain" description="RRM" evidence="10">
    <location>
        <begin position="331"/>
        <end position="409"/>
    </location>
</feature>
<evidence type="ECO:0000313" key="13">
    <source>
        <dbReference type="Proteomes" id="UP000053815"/>
    </source>
</evidence>
<sequence>MSHQGGESLGPRGLTIEQQRKIAAIQSQAASDSLRASNERFSVDRVETSLYVGELGPEVNDDILKQHFKLAKSVHVCRDRVSGKSLGYAYVNFHRAEDCSHTLRNMNYSLINGRHCRLMMAEKDTNKRAQSNGNIFVKNLPASVDDKSLHDTFSQWGNVVSCRVVKNPNAVRCYGYVNYDCVSAAERAIELVNGSILFGREIQVGHQIPKSEREAIEDPNKQQQKFTNLYIKNIALDVTEDDIRGLFTAIGPVSSILIQRDEYNNSKGFGFVNFEKTEDAEKAVHQLNDQEYRGKKLFVSRAQKKSEREDELRRQHAYQIPVEKPVKYQGVNLYVKNLADTVDDDLLREEFARYGHITSAKVMKDERTGASKGFGFVCFTSPEEATEAVIRMNGHRIASKEIYVALAQRKEDRRNFLEAQISQKSASSSSSASPVQSRQQLQPTEVVNAIPPQLTLEALEPFSPETQRQMLGERIYSITSEIYPQESGKLTGMMLEMDKAILVQLINQPNQLVEKANEAIQVLREHDTSLI</sequence>
<feature type="domain" description="RRM" evidence="10">
    <location>
        <begin position="133"/>
        <end position="209"/>
    </location>
</feature>
<dbReference type="EMBL" id="DF836378">
    <property type="protein sequence ID" value="GAN05359.1"/>
    <property type="molecule type" value="Genomic_DNA"/>
</dbReference>
<evidence type="ECO:0000256" key="6">
    <source>
        <dbReference type="ARBA" id="ARBA00022884"/>
    </source>
</evidence>
<evidence type="ECO:0000259" key="10">
    <source>
        <dbReference type="PROSITE" id="PS50102"/>
    </source>
</evidence>
<name>A0A0C9MDH3_9FUNG</name>
<feature type="domain" description="PABC" evidence="11">
    <location>
        <begin position="451"/>
        <end position="528"/>
    </location>
</feature>
<keyword evidence="13" id="KW-1185">Reference proteome</keyword>
<dbReference type="InterPro" id="IPR012677">
    <property type="entry name" value="Nucleotide-bd_a/b_plait_sf"/>
</dbReference>
<evidence type="ECO:0000259" key="11">
    <source>
        <dbReference type="PROSITE" id="PS51309"/>
    </source>
</evidence>
<dbReference type="Gene3D" id="3.30.70.330">
    <property type="match status" value="4"/>
</dbReference>
<dbReference type="InterPro" id="IPR035979">
    <property type="entry name" value="RBD_domain_sf"/>
</dbReference>
<dbReference type="Proteomes" id="UP000053815">
    <property type="component" value="Unassembled WGS sequence"/>
</dbReference>
<evidence type="ECO:0000256" key="8">
    <source>
        <dbReference type="PROSITE-ProRule" id="PRU00176"/>
    </source>
</evidence>
<gene>
    <name evidence="12" type="ORF">MAM1_0089c04829</name>
</gene>
<dbReference type="AlphaFoldDB" id="A0A0C9MDH3"/>
<evidence type="ECO:0000256" key="2">
    <source>
        <dbReference type="ARBA" id="ARBA00004496"/>
    </source>
</evidence>
<proteinExistence type="inferred from homology"/>
<dbReference type="Gene3D" id="1.10.1900.10">
    <property type="entry name" value="c-terminal domain of poly(a) binding protein"/>
    <property type="match status" value="1"/>
</dbReference>
<evidence type="ECO:0000256" key="9">
    <source>
        <dbReference type="SAM" id="MobiDB-lite"/>
    </source>
</evidence>
<accession>A0A0C9MDH3</accession>
<dbReference type="InterPro" id="IPR000504">
    <property type="entry name" value="RRM_dom"/>
</dbReference>
<dbReference type="GO" id="GO:0003723">
    <property type="term" value="F:RNA binding"/>
    <property type="evidence" value="ECO:0007669"/>
    <property type="project" value="UniProtKB-UniRule"/>
</dbReference>
<dbReference type="FunFam" id="3.30.70.330:FF:000651">
    <property type="entry name" value="Poly(A) binding protein cytoplasmic 1 like"/>
    <property type="match status" value="1"/>
</dbReference>
<dbReference type="SMART" id="SM00517">
    <property type="entry name" value="PolyA"/>
    <property type="match status" value="1"/>
</dbReference>
<dbReference type="SUPFAM" id="SSF63570">
    <property type="entry name" value="PABC (PABP) domain"/>
    <property type="match status" value="1"/>
</dbReference>
<dbReference type="CDD" id="cd12381">
    <property type="entry name" value="RRM4_I_PABPs"/>
    <property type="match status" value="1"/>
</dbReference>
<dbReference type="OrthoDB" id="19742at2759"/>
<dbReference type="SMART" id="SM00361">
    <property type="entry name" value="RRM_1"/>
    <property type="match status" value="4"/>
</dbReference>
<dbReference type="PROSITE" id="PS51309">
    <property type="entry name" value="PABC"/>
    <property type="match status" value="1"/>
</dbReference>
<feature type="compositionally biased region" description="Low complexity" evidence="9">
    <location>
        <begin position="419"/>
        <end position="440"/>
    </location>
</feature>
<evidence type="ECO:0000256" key="3">
    <source>
        <dbReference type="ARBA" id="ARBA00008557"/>
    </source>
</evidence>
<dbReference type="InterPro" id="IPR003954">
    <property type="entry name" value="RRM_euk-type"/>
</dbReference>
<keyword evidence="4" id="KW-0963">Cytoplasm</keyword>
<dbReference type="InterPro" id="IPR036053">
    <property type="entry name" value="PABP-dom"/>
</dbReference>
<dbReference type="GO" id="GO:0005737">
    <property type="term" value="C:cytoplasm"/>
    <property type="evidence" value="ECO:0007669"/>
    <property type="project" value="UniProtKB-SubCell"/>
</dbReference>
<keyword evidence="7" id="KW-0539">Nucleus</keyword>
<dbReference type="Pfam" id="PF00658">
    <property type="entry name" value="MLLE"/>
    <property type="match status" value="1"/>
</dbReference>
<feature type="domain" description="RRM" evidence="10">
    <location>
        <begin position="227"/>
        <end position="304"/>
    </location>
</feature>
<dbReference type="Pfam" id="PF00076">
    <property type="entry name" value="RRM_1"/>
    <property type="match status" value="4"/>
</dbReference>
<evidence type="ECO:0000256" key="1">
    <source>
        <dbReference type="ARBA" id="ARBA00004123"/>
    </source>
</evidence>
<dbReference type="SUPFAM" id="SSF54928">
    <property type="entry name" value="RNA-binding domain, RBD"/>
    <property type="match status" value="2"/>
</dbReference>
<feature type="region of interest" description="Disordered" evidence="9">
    <location>
        <begin position="419"/>
        <end position="444"/>
    </location>
</feature>
<organism evidence="12">
    <name type="scientific">Mucor ambiguus</name>
    <dbReference type="NCBI Taxonomy" id="91626"/>
    <lineage>
        <taxon>Eukaryota</taxon>
        <taxon>Fungi</taxon>
        <taxon>Fungi incertae sedis</taxon>
        <taxon>Mucoromycota</taxon>
        <taxon>Mucoromycotina</taxon>
        <taxon>Mucoromycetes</taxon>
        <taxon>Mucorales</taxon>
        <taxon>Mucorineae</taxon>
        <taxon>Mucoraceae</taxon>
        <taxon>Mucor</taxon>
    </lineage>
</organism>
<dbReference type="SMART" id="SM00360">
    <property type="entry name" value="RRM"/>
    <property type="match status" value="4"/>
</dbReference>
<evidence type="ECO:0000256" key="4">
    <source>
        <dbReference type="ARBA" id="ARBA00022490"/>
    </source>
</evidence>
<keyword evidence="6 8" id="KW-0694">RNA-binding</keyword>
<dbReference type="PANTHER" id="PTHR24012">
    <property type="entry name" value="RNA BINDING PROTEIN"/>
    <property type="match status" value="1"/>
</dbReference>
<dbReference type="PROSITE" id="PS50102">
    <property type="entry name" value="RRM"/>
    <property type="match status" value="4"/>
</dbReference>